<organism evidence="1 2">
    <name type="scientific">Romanomermis culicivorax</name>
    <name type="common">Nematode worm</name>
    <dbReference type="NCBI Taxonomy" id="13658"/>
    <lineage>
        <taxon>Eukaryota</taxon>
        <taxon>Metazoa</taxon>
        <taxon>Ecdysozoa</taxon>
        <taxon>Nematoda</taxon>
        <taxon>Enoplea</taxon>
        <taxon>Dorylaimia</taxon>
        <taxon>Mermithida</taxon>
        <taxon>Mermithoidea</taxon>
        <taxon>Mermithidae</taxon>
        <taxon>Romanomermis</taxon>
    </lineage>
</organism>
<evidence type="ECO:0000313" key="2">
    <source>
        <dbReference type="WBParaSite" id="nRc.2.0.1.t24127-RA"/>
    </source>
</evidence>
<dbReference type="WBParaSite" id="nRc.2.0.1.t24127-RA">
    <property type="protein sequence ID" value="nRc.2.0.1.t24127-RA"/>
    <property type="gene ID" value="nRc.2.0.1.g24127"/>
</dbReference>
<protein>
    <submittedName>
        <fullName evidence="2">Uncharacterized protein</fullName>
    </submittedName>
</protein>
<reference evidence="2" key="1">
    <citation type="submission" date="2022-11" db="UniProtKB">
        <authorList>
            <consortium name="WormBaseParasite"/>
        </authorList>
    </citation>
    <scope>IDENTIFICATION</scope>
</reference>
<proteinExistence type="predicted"/>
<accession>A0A915JD83</accession>
<evidence type="ECO:0000313" key="1">
    <source>
        <dbReference type="Proteomes" id="UP000887565"/>
    </source>
</evidence>
<dbReference type="Proteomes" id="UP000887565">
    <property type="component" value="Unplaced"/>
</dbReference>
<name>A0A915JD83_ROMCU</name>
<dbReference type="AlphaFoldDB" id="A0A915JD83"/>
<keyword evidence="1" id="KW-1185">Reference proteome</keyword>
<sequence>MCEYRDVSFFKTHYGTCYISRVALGKFCQKNLPAFRKALGMATIPAPAMAPKRNRAATQIPIPCLSLEKR</sequence>